<reference evidence="2" key="1">
    <citation type="submission" date="2019-02" db="EMBL/GenBank/DDBJ databases">
        <authorList>
            <person name="Gruber-Vodicka R. H."/>
            <person name="Seah K. B. B."/>
        </authorList>
    </citation>
    <scope>NUCLEOTIDE SEQUENCE</scope>
    <source>
        <strain evidence="2">BECK_S313</strain>
    </source>
</reference>
<keyword evidence="1" id="KW-0472">Membrane</keyword>
<evidence type="ECO:0000256" key="1">
    <source>
        <dbReference type="SAM" id="Phobius"/>
    </source>
</evidence>
<protein>
    <submittedName>
        <fullName evidence="2">Uncharacterized protein</fullName>
    </submittedName>
</protein>
<dbReference type="AlphaFoldDB" id="A0A450W741"/>
<keyword evidence="1" id="KW-1133">Transmembrane helix</keyword>
<sequence length="46" mass="5039">MVVTSRIRVPSVTFLTLTDAVTGMIGILLVVLVLARPPEEAVYRLQ</sequence>
<organism evidence="2">
    <name type="scientific">Candidatus Kentrum sp. LPFa</name>
    <dbReference type="NCBI Taxonomy" id="2126335"/>
    <lineage>
        <taxon>Bacteria</taxon>
        <taxon>Pseudomonadati</taxon>
        <taxon>Pseudomonadota</taxon>
        <taxon>Gammaproteobacteria</taxon>
        <taxon>Candidatus Kentrum</taxon>
    </lineage>
</organism>
<accession>A0A450W741</accession>
<keyword evidence="1" id="KW-0812">Transmembrane</keyword>
<dbReference type="EMBL" id="CAADFK010000041">
    <property type="protein sequence ID" value="VFK12874.1"/>
    <property type="molecule type" value="Genomic_DNA"/>
</dbReference>
<evidence type="ECO:0000313" key="2">
    <source>
        <dbReference type="EMBL" id="VFK12874.1"/>
    </source>
</evidence>
<feature type="transmembrane region" description="Helical" evidence="1">
    <location>
        <begin position="12"/>
        <end position="35"/>
    </location>
</feature>
<proteinExistence type="predicted"/>
<gene>
    <name evidence="2" type="ORF">BECKLPF1236B_GA0070989_10414</name>
</gene>
<name>A0A450W741_9GAMM</name>